<feature type="compositionally biased region" description="Polar residues" evidence="1">
    <location>
        <begin position="1"/>
        <end position="14"/>
    </location>
</feature>
<feature type="region of interest" description="Disordered" evidence="1">
    <location>
        <begin position="1"/>
        <end position="64"/>
    </location>
</feature>
<comment type="caution">
    <text evidence="2">The sequence shown here is derived from an EMBL/GenBank/DDBJ whole genome shotgun (WGS) entry which is preliminary data.</text>
</comment>
<dbReference type="InterPro" id="IPR049675">
    <property type="entry name" value="QatB"/>
</dbReference>
<evidence type="ECO:0000313" key="2">
    <source>
        <dbReference type="EMBL" id="TMM45727.1"/>
    </source>
</evidence>
<feature type="compositionally biased region" description="Polar residues" evidence="1">
    <location>
        <begin position="28"/>
        <end position="59"/>
    </location>
</feature>
<proteinExistence type="predicted"/>
<keyword evidence="3" id="KW-1185">Reference proteome</keyword>
<protein>
    <submittedName>
        <fullName evidence="2">Uncharacterized protein</fullName>
    </submittedName>
</protein>
<sequence length="281" mass="30351">MGTSTTNIGPNSKNPLIPSWLDSEGESLPQNGNAGESGNQQDDVTQENPKSPIQPQQGQRFRYPRAKINEYLRTGNSNSMKKGVSNYVKGSGGSKAALKRMGNAPVAAGNLASFLNGVSHNGLDVVAQEYSIQLRGDETADELLLRVSDQICGETSGDLPDSVIRNAYTDTISEMLTTLGITDLENTTSEQIQASLGCFVGKSVSYRIINDICNNLVAHKATPEKLSETISELSGYIEGRAYDAVNDINANGFDLTDQKLIECMENIYTDVFEILASVEDE</sequence>
<reference evidence="2 3" key="1">
    <citation type="submission" date="2019-05" db="EMBL/GenBank/DDBJ databases">
        <title>Colwellia ponticola sp. nov., isolated from seawater.</title>
        <authorList>
            <person name="Yoon J.-H."/>
        </authorList>
    </citation>
    <scope>NUCLEOTIDE SEQUENCE [LARGE SCALE GENOMIC DNA]</scope>
    <source>
        <strain evidence="2 3">OISW-25</strain>
    </source>
</reference>
<organism evidence="2 3">
    <name type="scientific">Colwellia ponticola</name>
    <dbReference type="NCBI Taxonomy" id="2304625"/>
    <lineage>
        <taxon>Bacteria</taxon>
        <taxon>Pseudomonadati</taxon>
        <taxon>Pseudomonadota</taxon>
        <taxon>Gammaproteobacteria</taxon>
        <taxon>Alteromonadales</taxon>
        <taxon>Colwelliaceae</taxon>
        <taxon>Colwellia</taxon>
    </lineage>
</organism>
<dbReference type="OrthoDB" id="8611879at2"/>
<name>A0A8H2JMA0_9GAMM</name>
<gene>
    <name evidence="2" type="ORF">FCS21_07860</name>
</gene>
<dbReference type="RefSeq" id="WP_138622141.1">
    <property type="nucleotide sequence ID" value="NZ_SZVP01000005.1"/>
</dbReference>
<dbReference type="EMBL" id="SZVP01000005">
    <property type="protein sequence ID" value="TMM45727.1"/>
    <property type="molecule type" value="Genomic_DNA"/>
</dbReference>
<accession>A0A8H2JMA0</accession>
<dbReference type="Proteomes" id="UP000307702">
    <property type="component" value="Unassembled WGS sequence"/>
</dbReference>
<evidence type="ECO:0000256" key="1">
    <source>
        <dbReference type="SAM" id="MobiDB-lite"/>
    </source>
</evidence>
<dbReference type="NCBIfam" id="NF041924">
    <property type="entry name" value="QatB"/>
    <property type="match status" value="1"/>
</dbReference>
<dbReference type="AlphaFoldDB" id="A0A8H2JMA0"/>
<evidence type="ECO:0000313" key="3">
    <source>
        <dbReference type="Proteomes" id="UP000307702"/>
    </source>
</evidence>